<dbReference type="InterPro" id="IPR036513">
    <property type="entry name" value="STAS_dom_sf"/>
</dbReference>
<dbReference type="PANTHER" id="PTHR33495:SF2">
    <property type="entry name" value="ANTI-SIGMA FACTOR ANTAGONIST TM_1081-RELATED"/>
    <property type="match status" value="1"/>
</dbReference>
<evidence type="ECO:0000313" key="5">
    <source>
        <dbReference type="Proteomes" id="UP000621540"/>
    </source>
</evidence>
<evidence type="ECO:0000256" key="2">
    <source>
        <dbReference type="RuleBase" id="RU003749"/>
    </source>
</evidence>
<name>A0ABR7IC99_9FIRM</name>
<evidence type="ECO:0000256" key="1">
    <source>
        <dbReference type="ARBA" id="ARBA00009013"/>
    </source>
</evidence>
<dbReference type="Gene3D" id="3.30.750.24">
    <property type="entry name" value="STAS domain"/>
    <property type="match status" value="1"/>
</dbReference>
<dbReference type="InterPro" id="IPR003658">
    <property type="entry name" value="Anti-sigma_ant"/>
</dbReference>
<dbReference type="CDD" id="cd07043">
    <property type="entry name" value="STAS_anti-anti-sigma_factors"/>
    <property type="match status" value="1"/>
</dbReference>
<sequence>MEGKYRVKDGCLTVAMPKELDHHSALGLKAETDMLIGAYHVRRLVFDFSETEFMDSSGIGVIIGRCKNMNYGGGSVEAEHLNARIEKIFLVSGLNKIIKVNRK</sequence>
<comment type="caution">
    <text evidence="4">The sequence shown here is derived from an EMBL/GenBank/DDBJ whole genome shotgun (WGS) entry which is preliminary data.</text>
</comment>
<dbReference type="EMBL" id="JACOQH010000008">
    <property type="protein sequence ID" value="MBC5754561.1"/>
    <property type="molecule type" value="Genomic_DNA"/>
</dbReference>
<feature type="domain" description="STAS" evidence="3">
    <location>
        <begin position="1"/>
        <end position="103"/>
    </location>
</feature>
<organism evidence="4 5">
    <name type="scientific">Roseburia yibonii</name>
    <dbReference type="NCBI Taxonomy" id="2763063"/>
    <lineage>
        <taxon>Bacteria</taxon>
        <taxon>Bacillati</taxon>
        <taxon>Bacillota</taxon>
        <taxon>Clostridia</taxon>
        <taxon>Lachnospirales</taxon>
        <taxon>Lachnospiraceae</taxon>
        <taxon>Roseburia</taxon>
    </lineage>
</organism>
<evidence type="ECO:0000259" key="3">
    <source>
        <dbReference type="PROSITE" id="PS50801"/>
    </source>
</evidence>
<comment type="similarity">
    <text evidence="1 2">Belongs to the anti-sigma-factor antagonist family.</text>
</comment>
<reference evidence="4 5" key="1">
    <citation type="submission" date="2020-08" db="EMBL/GenBank/DDBJ databases">
        <title>Genome public.</title>
        <authorList>
            <person name="Liu C."/>
            <person name="Sun Q."/>
        </authorList>
    </citation>
    <scope>NUCLEOTIDE SEQUENCE [LARGE SCALE GENOMIC DNA]</scope>
    <source>
        <strain evidence="4 5">BX0805</strain>
    </source>
</reference>
<dbReference type="Pfam" id="PF01740">
    <property type="entry name" value="STAS"/>
    <property type="match status" value="1"/>
</dbReference>
<evidence type="ECO:0000313" key="4">
    <source>
        <dbReference type="EMBL" id="MBC5754561.1"/>
    </source>
</evidence>
<dbReference type="NCBIfam" id="TIGR00377">
    <property type="entry name" value="ant_ant_sig"/>
    <property type="match status" value="1"/>
</dbReference>
<dbReference type="Proteomes" id="UP000621540">
    <property type="component" value="Unassembled WGS sequence"/>
</dbReference>
<keyword evidence="5" id="KW-1185">Reference proteome</keyword>
<gene>
    <name evidence="4" type="ORF">H8Z76_11140</name>
</gene>
<proteinExistence type="inferred from homology"/>
<dbReference type="RefSeq" id="WP_022514418.1">
    <property type="nucleotide sequence ID" value="NZ_JACOQH010000008.1"/>
</dbReference>
<dbReference type="InterPro" id="IPR002645">
    <property type="entry name" value="STAS_dom"/>
</dbReference>
<accession>A0ABR7IC99</accession>
<dbReference type="PROSITE" id="PS50801">
    <property type="entry name" value="STAS"/>
    <property type="match status" value="1"/>
</dbReference>
<protein>
    <recommendedName>
        <fullName evidence="2">Anti-sigma factor antagonist</fullName>
    </recommendedName>
</protein>
<dbReference type="SUPFAM" id="SSF52091">
    <property type="entry name" value="SpoIIaa-like"/>
    <property type="match status" value="1"/>
</dbReference>
<dbReference type="PANTHER" id="PTHR33495">
    <property type="entry name" value="ANTI-SIGMA FACTOR ANTAGONIST TM_1081-RELATED-RELATED"/>
    <property type="match status" value="1"/>
</dbReference>